<dbReference type="SMART" id="SM00088">
    <property type="entry name" value="PINT"/>
    <property type="match status" value="1"/>
</dbReference>
<protein>
    <submittedName>
        <fullName evidence="6">PCI-domain-containing protein</fullName>
    </submittedName>
</protein>
<dbReference type="SUPFAM" id="SSF48452">
    <property type="entry name" value="TPR-like"/>
    <property type="match status" value="1"/>
</dbReference>
<evidence type="ECO:0000259" key="5">
    <source>
        <dbReference type="PROSITE" id="PS50250"/>
    </source>
</evidence>
<dbReference type="FunCoup" id="A0A1B7MZY4">
    <property type="interactions" value="502"/>
</dbReference>
<dbReference type="Pfam" id="PF01399">
    <property type="entry name" value="PCI"/>
    <property type="match status" value="1"/>
</dbReference>
<dbReference type="AlphaFoldDB" id="A0A1B7MZY4"/>
<dbReference type="InterPro" id="IPR000717">
    <property type="entry name" value="PCI_dom"/>
</dbReference>
<comment type="subunit">
    <text evidence="3">The 26S proteasome is composed of a core protease, known as the 20S proteasome, capped at one or both ends by the 19S regulatory complex (RC). The RC is composed of at least 18 different subunits in two subcomplexes, the base and the lid, which form the portions proximal and distal to the 20S proteolytic core, respectively. Component of the lid subcomplex of the 19S RC.</text>
</comment>
<reference evidence="6 7" key="1">
    <citation type="submission" date="2016-06" db="EMBL/GenBank/DDBJ databases">
        <title>Comparative genomics of the ectomycorrhizal sister species Rhizopogon vinicolor and Rhizopogon vesiculosus (Basidiomycota: Boletales) reveals a divergence of the mating type B locus.</title>
        <authorList>
            <consortium name="DOE Joint Genome Institute"/>
            <person name="Mujic A.B."/>
            <person name="Kuo A."/>
            <person name="Tritt A."/>
            <person name="Lipzen A."/>
            <person name="Chen C."/>
            <person name="Johnson J."/>
            <person name="Sharma A."/>
            <person name="Barry K."/>
            <person name="Grigoriev I.V."/>
            <person name="Spatafora J.W."/>
        </authorList>
    </citation>
    <scope>NUCLEOTIDE SEQUENCE [LARGE SCALE GENOMIC DNA]</scope>
    <source>
        <strain evidence="6 7">AM-OR11-026</strain>
    </source>
</reference>
<accession>A0A1B7MZY4</accession>
<name>A0A1B7MZY4_9AGAM</name>
<dbReference type="Gene3D" id="1.25.40.570">
    <property type="match status" value="1"/>
</dbReference>
<evidence type="ECO:0000256" key="2">
    <source>
        <dbReference type="ARBA" id="ARBA00093435"/>
    </source>
</evidence>
<evidence type="ECO:0000256" key="3">
    <source>
        <dbReference type="ARBA" id="ARBA00093502"/>
    </source>
</evidence>
<keyword evidence="1" id="KW-0647">Proteasome</keyword>
<gene>
    <name evidence="6" type="ORF">K503DRAFT_856869</name>
</gene>
<organism evidence="6 7">
    <name type="scientific">Rhizopogon vinicolor AM-OR11-026</name>
    <dbReference type="NCBI Taxonomy" id="1314800"/>
    <lineage>
        <taxon>Eukaryota</taxon>
        <taxon>Fungi</taxon>
        <taxon>Dikarya</taxon>
        <taxon>Basidiomycota</taxon>
        <taxon>Agaricomycotina</taxon>
        <taxon>Agaricomycetes</taxon>
        <taxon>Agaricomycetidae</taxon>
        <taxon>Boletales</taxon>
        <taxon>Suillineae</taxon>
        <taxon>Rhizopogonaceae</taxon>
        <taxon>Rhizopogon</taxon>
    </lineage>
</organism>
<dbReference type="GO" id="GO:0043161">
    <property type="term" value="P:proteasome-mediated ubiquitin-dependent protein catabolic process"/>
    <property type="evidence" value="ECO:0007669"/>
    <property type="project" value="TreeGrafter"/>
</dbReference>
<dbReference type="FunFam" id="1.25.40.570:FF:000005">
    <property type="entry name" value="26S proteasome regulatory subunit N7"/>
    <property type="match status" value="1"/>
</dbReference>
<dbReference type="PANTHER" id="PTHR14145">
    <property type="entry name" value="26S PROTESOME SUBUNIT 6"/>
    <property type="match status" value="1"/>
</dbReference>
<dbReference type="SUPFAM" id="SSF46785">
    <property type="entry name" value="Winged helix' DNA-binding domain"/>
    <property type="match status" value="1"/>
</dbReference>
<dbReference type="Pfam" id="PF10602">
    <property type="entry name" value="RPN7"/>
    <property type="match status" value="1"/>
</dbReference>
<keyword evidence="7" id="KW-1185">Reference proteome</keyword>
<dbReference type="InterPro" id="IPR011990">
    <property type="entry name" value="TPR-like_helical_dom_sf"/>
</dbReference>
<dbReference type="InterPro" id="IPR036390">
    <property type="entry name" value="WH_DNA-bd_sf"/>
</dbReference>
<dbReference type="InterPro" id="IPR019585">
    <property type="entry name" value="Rpn7/CSN1"/>
</dbReference>
<evidence type="ECO:0000256" key="1">
    <source>
        <dbReference type="ARBA" id="ARBA00022942"/>
    </source>
</evidence>
<keyword evidence="4" id="KW-0175">Coiled coil</keyword>
<evidence type="ECO:0000313" key="7">
    <source>
        <dbReference type="Proteomes" id="UP000092154"/>
    </source>
</evidence>
<dbReference type="OrthoDB" id="1452at2759"/>
<dbReference type="InterPro" id="IPR045135">
    <property type="entry name" value="Rpn7_N"/>
</dbReference>
<evidence type="ECO:0000313" key="6">
    <source>
        <dbReference type="EMBL" id="OAX38170.1"/>
    </source>
</evidence>
<dbReference type="PANTHER" id="PTHR14145:SF1">
    <property type="entry name" value="26S PROTEASOME NON-ATPASE REGULATORY SUBUNIT 6"/>
    <property type="match status" value="1"/>
</dbReference>
<feature type="domain" description="PCI" evidence="5">
    <location>
        <begin position="188"/>
        <end position="357"/>
    </location>
</feature>
<dbReference type="EMBL" id="KV448309">
    <property type="protein sequence ID" value="OAX38170.1"/>
    <property type="molecule type" value="Genomic_DNA"/>
</dbReference>
<dbReference type="GO" id="GO:0008541">
    <property type="term" value="C:proteasome regulatory particle, lid subcomplex"/>
    <property type="evidence" value="ECO:0007669"/>
    <property type="project" value="UniProtKB-ARBA"/>
</dbReference>
<sequence>MAEEVIPIPNLSLPQHLFTLITPSLNHLHDNARKELFEGIKADKMTPYYRLVTSAGALTPEPELLELMEKDNEEQLKKLDERLAEAEKQEGESEISDALKARANHLTRIGDKERAVAAQKLALEKTPGLGSRIDIVLTLIRLGFFFGDNGLITENLPKAEKFIEEGGDWDRRNRLKVYRGLHMISIRQFKTGGELLLDALSTFTATELTTYNEFVALTVIINALTLKRVDLKKRLITAPEVISVLPEIPILGELVNNLYDCHYAKFFVALATLEQTYLLPSRLLSPHTRYYVREMRILAYSQLLESYRSLTLESLSGAFGVSVEFVDSELSRFIANGRLHCTIDKVHGIVETTRPSLKNAQYEKVIKQGDVLLNSIQRLSKVLY</sequence>
<dbReference type="Pfam" id="PF21154">
    <property type="entry name" value="RPN7_PSMD6_C"/>
    <property type="match status" value="1"/>
</dbReference>
<comment type="function">
    <text evidence="2">Component of the 19S cap proteasome complex which acts as a regulatory subunit of the 26S proteasome, involved in the ATP-dependent degradation of ubiquitinated proteins.</text>
</comment>
<dbReference type="Proteomes" id="UP000092154">
    <property type="component" value="Unassembled WGS sequence"/>
</dbReference>
<proteinExistence type="predicted"/>
<dbReference type="STRING" id="1314800.A0A1B7MZY4"/>
<dbReference type="InterPro" id="IPR049549">
    <property type="entry name" value="RPN7_PSMD6_C"/>
</dbReference>
<dbReference type="PROSITE" id="PS50250">
    <property type="entry name" value="PCI"/>
    <property type="match status" value="1"/>
</dbReference>
<dbReference type="InParanoid" id="A0A1B7MZY4"/>
<feature type="coiled-coil region" evidence="4">
    <location>
        <begin position="65"/>
        <end position="96"/>
    </location>
</feature>
<evidence type="ECO:0000256" key="4">
    <source>
        <dbReference type="SAM" id="Coils"/>
    </source>
</evidence>